<reference evidence="11" key="1">
    <citation type="submission" date="2023-07" db="EMBL/GenBank/DDBJ databases">
        <authorList>
            <consortium name="AG Swart"/>
            <person name="Singh M."/>
            <person name="Singh A."/>
            <person name="Seah K."/>
            <person name="Emmerich C."/>
        </authorList>
    </citation>
    <scope>NUCLEOTIDE SEQUENCE</scope>
    <source>
        <strain evidence="11">DP1</strain>
    </source>
</reference>
<keyword evidence="4 6" id="KW-0067">ATP-binding</keyword>
<evidence type="ECO:0000256" key="2">
    <source>
        <dbReference type="ARBA" id="ARBA00022490"/>
    </source>
</evidence>
<evidence type="ECO:0000313" key="11">
    <source>
        <dbReference type="EMBL" id="CAI2383591.1"/>
    </source>
</evidence>
<dbReference type="GO" id="GO:0008017">
    <property type="term" value="F:microtubule binding"/>
    <property type="evidence" value="ECO:0007669"/>
    <property type="project" value="InterPro"/>
</dbReference>
<dbReference type="GO" id="GO:0005874">
    <property type="term" value="C:microtubule"/>
    <property type="evidence" value="ECO:0007669"/>
    <property type="project" value="UniProtKB-KW"/>
</dbReference>
<dbReference type="InterPro" id="IPR019821">
    <property type="entry name" value="Kinesin_motor_CS"/>
</dbReference>
<feature type="binding site" evidence="6">
    <location>
        <begin position="93"/>
        <end position="100"/>
    </location>
    <ligand>
        <name>ATP</name>
        <dbReference type="ChEBI" id="CHEBI:30616"/>
    </ligand>
</feature>
<comment type="similarity">
    <text evidence="6 7">Belongs to the TRAFAC class myosin-kinesin ATPase superfamily. Kinesin family.</text>
</comment>
<keyword evidence="12" id="KW-1185">Reference proteome</keyword>
<evidence type="ECO:0000313" key="12">
    <source>
        <dbReference type="Proteomes" id="UP001295684"/>
    </source>
</evidence>
<comment type="caution">
    <text evidence="11">The sequence shown here is derived from an EMBL/GenBank/DDBJ whole genome shotgun (WGS) entry which is preliminary data.</text>
</comment>
<evidence type="ECO:0000256" key="8">
    <source>
        <dbReference type="SAM" id="Coils"/>
    </source>
</evidence>
<dbReference type="CDD" id="cd00106">
    <property type="entry name" value="KISc"/>
    <property type="match status" value="1"/>
</dbReference>
<dbReference type="GO" id="GO:0005524">
    <property type="term" value="F:ATP binding"/>
    <property type="evidence" value="ECO:0007669"/>
    <property type="project" value="UniProtKB-UniRule"/>
</dbReference>
<feature type="domain" description="Kinesin motor" evidence="10">
    <location>
        <begin position="5"/>
        <end position="361"/>
    </location>
</feature>
<dbReference type="InterPro" id="IPR036961">
    <property type="entry name" value="Kinesin_motor_dom_sf"/>
</dbReference>
<name>A0AAD1Y1P6_EUPCR</name>
<evidence type="ECO:0000256" key="9">
    <source>
        <dbReference type="SAM" id="MobiDB-lite"/>
    </source>
</evidence>
<evidence type="ECO:0000256" key="5">
    <source>
        <dbReference type="ARBA" id="ARBA00023054"/>
    </source>
</evidence>
<dbReference type="PRINTS" id="PR00380">
    <property type="entry name" value="KINESINHEAVY"/>
</dbReference>
<evidence type="ECO:0000256" key="3">
    <source>
        <dbReference type="ARBA" id="ARBA00022741"/>
    </source>
</evidence>
<dbReference type="SMART" id="SM00129">
    <property type="entry name" value="KISc"/>
    <property type="match status" value="1"/>
</dbReference>
<dbReference type="GO" id="GO:0005875">
    <property type="term" value="C:microtubule associated complex"/>
    <property type="evidence" value="ECO:0007669"/>
    <property type="project" value="TreeGrafter"/>
</dbReference>
<dbReference type="Proteomes" id="UP001295684">
    <property type="component" value="Unassembled WGS sequence"/>
</dbReference>
<feature type="coiled-coil region" evidence="8">
    <location>
        <begin position="557"/>
        <end position="584"/>
    </location>
</feature>
<keyword evidence="5 8" id="KW-0175">Coiled coil</keyword>
<dbReference type="PROSITE" id="PS00411">
    <property type="entry name" value="KINESIN_MOTOR_1"/>
    <property type="match status" value="1"/>
</dbReference>
<dbReference type="PROSITE" id="PS50067">
    <property type="entry name" value="KINESIN_MOTOR_2"/>
    <property type="match status" value="1"/>
</dbReference>
<keyword evidence="2" id="KW-0963">Cytoplasm</keyword>
<dbReference type="EMBL" id="CAMPGE010025880">
    <property type="protein sequence ID" value="CAI2383591.1"/>
    <property type="molecule type" value="Genomic_DNA"/>
</dbReference>
<proteinExistence type="inferred from homology"/>
<keyword evidence="7" id="KW-0493">Microtubule</keyword>
<evidence type="ECO:0000256" key="1">
    <source>
        <dbReference type="ARBA" id="ARBA00004496"/>
    </source>
</evidence>
<dbReference type="SUPFAM" id="SSF52540">
    <property type="entry name" value="P-loop containing nucleoside triphosphate hydrolases"/>
    <property type="match status" value="1"/>
</dbReference>
<dbReference type="GO" id="GO:0051231">
    <property type="term" value="P:spindle elongation"/>
    <property type="evidence" value="ECO:0007669"/>
    <property type="project" value="TreeGrafter"/>
</dbReference>
<dbReference type="InterPro" id="IPR001752">
    <property type="entry name" value="Kinesin_motor_dom"/>
</dbReference>
<keyword evidence="3 6" id="KW-0547">Nucleotide-binding</keyword>
<evidence type="ECO:0000259" key="10">
    <source>
        <dbReference type="PROSITE" id="PS50067"/>
    </source>
</evidence>
<organism evidence="11 12">
    <name type="scientific">Euplotes crassus</name>
    <dbReference type="NCBI Taxonomy" id="5936"/>
    <lineage>
        <taxon>Eukaryota</taxon>
        <taxon>Sar</taxon>
        <taxon>Alveolata</taxon>
        <taxon>Ciliophora</taxon>
        <taxon>Intramacronucleata</taxon>
        <taxon>Spirotrichea</taxon>
        <taxon>Hypotrichia</taxon>
        <taxon>Euplotida</taxon>
        <taxon>Euplotidae</taxon>
        <taxon>Moneuplotes</taxon>
    </lineage>
</organism>
<dbReference type="GO" id="GO:0007052">
    <property type="term" value="P:mitotic spindle organization"/>
    <property type="evidence" value="ECO:0007669"/>
    <property type="project" value="TreeGrafter"/>
</dbReference>
<sequence length="891" mass="101969">MKNTRVNVAIRVRPLLKAEIDRGETSTELLSVNRKNNTISLQASHSGKVDKSYTFDKVISSEATQQEVYDELGIQEYVKQVIDGYHATIFAYGQTGSGKTFTMEGYNYSNGGNSKNGPKAQIQDGDNIGIVPRVISSIFSQAEDTSKQTGYSYRIYCSFLQLYQEKILDLLNPNHSKKAAFQGPGLKLRWNKLDIFTVENLYNFECKSPEELIKYYHSGINNKIMSTHNLNNASSRSHCVFTITCECINPAKPDNVVVSKLQLVDLAGSERANQTGVKDQMAKESIDINKSLFTLRQVITALTDAKSKDYIPYRESKLTCLLRQSLGGNSYSLMISCLTPNDKFCDENKSTLNYASRASCISNRPIKNDDPKTKLVDSLKKQIKILNEELIKANRHILDLSIVKGQQGTFFGSEKIKKQFKEESQMLLTSNGFNPMSESKLTVKNEDILPPLSNLTTPEKSIKIRTHTDQFYDEGDDQHFPTHHPSPKMKNLKSSEIMKQETGRKKSTAMNAEMSKKIEEAKEAAFERIMHSANIVKEVLQRNMSLSEDIVKNHQIVDELNQNVYQLQRENEDLRERLEILETITGKDSSSLMKKIRGMTRTDEDPEDTRETEEKPQEDVKEYDEKEIMVLLTNSDDFMVKNKQSVINALYRLSKDKQILSKRIENMEKAKIKKSHMKLRMTNNNFYNPNGVPDEKGKYKATLDEGVDDVEPIRSILNEDELDFNNKYIPPQVRKGNKLKLAKHTSMKDKRSYPYQKRASEANHSAKSEIKIAHSFNYASKFRRTRESFLENESSENRKILVQNDSSRRYKPGKQGVVEERKERLNYSSGPHNHNLTATSAMNFDQNMLYNPSRLKKSPYEIMGYDQPNVVQGRKGKLPSHSKKFRSKKKF</sequence>
<feature type="region of interest" description="Disordered" evidence="9">
    <location>
        <begin position="741"/>
        <end position="766"/>
    </location>
</feature>
<dbReference type="InterPro" id="IPR027417">
    <property type="entry name" value="P-loop_NTPase"/>
</dbReference>
<dbReference type="GO" id="GO:0003777">
    <property type="term" value="F:microtubule motor activity"/>
    <property type="evidence" value="ECO:0007669"/>
    <property type="project" value="InterPro"/>
</dbReference>
<dbReference type="Gene3D" id="3.40.850.10">
    <property type="entry name" value="Kinesin motor domain"/>
    <property type="match status" value="1"/>
</dbReference>
<evidence type="ECO:0000256" key="4">
    <source>
        <dbReference type="ARBA" id="ARBA00022840"/>
    </source>
</evidence>
<feature type="region of interest" description="Disordered" evidence="9">
    <location>
        <begin position="866"/>
        <end position="891"/>
    </location>
</feature>
<feature type="compositionally biased region" description="Basic residues" evidence="9">
    <location>
        <begin position="874"/>
        <end position="891"/>
    </location>
</feature>
<dbReference type="GO" id="GO:0005737">
    <property type="term" value="C:cytoplasm"/>
    <property type="evidence" value="ECO:0007669"/>
    <property type="project" value="UniProtKB-SubCell"/>
</dbReference>
<evidence type="ECO:0000256" key="7">
    <source>
        <dbReference type="RuleBase" id="RU000394"/>
    </source>
</evidence>
<dbReference type="AlphaFoldDB" id="A0AAD1Y1P6"/>
<gene>
    <name evidence="11" type="ORF">ECRASSUSDP1_LOCUS25096</name>
</gene>
<accession>A0AAD1Y1P6</accession>
<comment type="subcellular location">
    <subcellularLocation>
        <location evidence="1">Cytoplasm</location>
    </subcellularLocation>
</comment>
<feature type="region of interest" description="Disordered" evidence="9">
    <location>
        <begin position="598"/>
        <end position="620"/>
    </location>
</feature>
<dbReference type="InterPro" id="IPR027640">
    <property type="entry name" value="Kinesin-like_fam"/>
</dbReference>
<dbReference type="Pfam" id="PF00225">
    <property type="entry name" value="Kinesin"/>
    <property type="match status" value="1"/>
</dbReference>
<keyword evidence="6 7" id="KW-0505">Motor protein</keyword>
<dbReference type="PANTHER" id="PTHR47969:SF15">
    <property type="entry name" value="CHROMOSOME-ASSOCIATED KINESIN KIF4A-RELATED"/>
    <property type="match status" value="1"/>
</dbReference>
<dbReference type="PANTHER" id="PTHR47969">
    <property type="entry name" value="CHROMOSOME-ASSOCIATED KINESIN KIF4A-RELATED"/>
    <property type="match status" value="1"/>
</dbReference>
<evidence type="ECO:0000256" key="6">
    <source>
        <dbReference type="PROSITE-ProRule" id="PRU00283"/>
    </source>
</evidence>
<protein>
    <recommendedName>
        <fullName evidence="7">Kinesin-like protein</fullName>
    </recommendedName>
</protein>
<feature type="compositionally biased region" description="Basic and acidic residues" evidence="9">
    <location>
        <begin position="746"/>
        <end position="766"/>
    </location>
</feature>
<dbReference type="GO" id="GO:0007018">
    <property type="term" value="P:microtubule-based movement"/>
    <property type="evidence" value="ECO:0007669"/>
    <property type="project" value="InterPro"/>
</dbReference>